<dbReference type="GO" id="GO:0045944">
    <property type="term" value="P:positive regulation of transcription by RNA polymerase II"/>
    <property type="evidence" value="ECO:0007669"/>
    <property type="project" value="InterPro"/>
</dbReference>
<dbReference type="GO" id="GO:0030154">
    <property type="term" value="P:cell differentiation"/>
    <property type="evidence" value="ECO:0007669"/>
    <property type="project" value="UniProtKB-KW"/>
</dbReference>
<dbReference type="SUPFAM" id="SSF55455">
    <property type="entry name" value="SRF-like"/>
    <property type="match status" value="1"/>
</dbReference>
<comment type="subcellular location">
    <subcellularLocation>
        <location evidence="1">Nucleus</location>
    </subcellularLocation>
</comment>
<dbReference type="GO" id="GO:0046983">
    <property type="term" value="F:protein dimerization activity"/>
    <property type="evidence" value="ECO:0007669"/>
    <property type="project" value="InterPro"/>
</dbReference>
<reference evidence="10" key="2">
    <citation type="submission" date="2012-05" db="EMBL/GenBank/DDBJ databases">
        <authorList>
            <person name="Krishnakumar V."/>
            <person name="Cheung F."/>
            <person name="Xiao Y."/>
            <person name="Chan A."/>
            <person name="Moskal W.A."/>
            <person name="Town C.D."/>
        </authorList>
    </citation>
    <scope>NUCLEOTIDE SEQUENCE</scope>
</reference>
<evidence type="ECO:0008006" key="11">
    <source>
        <dbReference type="Google" id="ProtNLM"/>
    </source>
</evidence>
<organism evidence="9">
    <name type="scientific">Medicago truncatula</name>
    <name type="common">Barrel medic</name>
    <name type="synonym">Medicago tribuloides</name>
    <dbReference type="NCBI Taxonomy" id="3880"/>
    <lineage>
        <taxon>Eukaryota</taxon>
        <taxon>Viridiplantae</taxon>
        <taxon>Streptophyta</taxon>
        <taxon>Embryophyta</taxon>
        <taxon>Tracheophyta</taxon>
        <taxon>Spermatophyta</taxon>
        <taxon>Magnoliopsida</taxon>
        <taxon>eudicotyledons</taxon>
        <taxon>Gunneridae</taxon>
        <taxon>Pentapetalae</taxon>
        <taxon>rosids</taxon>
        <taxon>fabids</taxon>
        <taxon>Fabales</taxon>
        <taxon>Fabaceae</taxon>
        <taxon>Papilionoideae</taxon>
        <taxon>50 kb inversion clade</taxon>
        <taxon>NPAAA clade</taxon>
        <taxon>Hologalegina</taxon>
        <taxon>IRL clade</taxon>
        <taxon>Trifolieae</taxon>
        <taxon>Medicago</taxon>
    </lineage>
</organism>
<reference evidence="9" key="1">
    <citation type="submission" date="2008-12" db="EMBL/GenBank/DDBJ databases">
        <title>Medicago truncatula full length cdna cloning project.</title>
        <authorList>
            <person name="Moskal W."/>
            <person name="Chan A."/>
            <person name="Cheung F."/>
            <person name="Xiao Y."/>
            <person name="Town C.D."/>
        </authorList>
    </citation>
    <scope>NUCLEOTIDE SEQUENCE</scope>
</reference>
<name>B7FIE7_MEDTR</name>
<dbReference type="Pfam" id="PF00319">
    <property type="entry name" value="SRF-TF"/>
    <property type="match status" value="1"/>
</dbReference>
<protein>
    <recommendedName>
        <fullName evidence="11">MADS-box transcription factor</fullName>
    </recommendedName>
</protein>
<evidence type="ECO:0000256" key="3">
    <source>
        <dbReference type="ARBA" id="ARBA00023015"/>
    </source>
</evidence>
<evidence type="ECO:0000256" key="4">
    <source>
        <dbReference type="ARBA" id="ARBA00023125"/>
    </source>
</evidence>
<keyword evidence="5" id="KW-0804">Transcription</keyword>
<dbReference type="FunFam" id="3.40.1810.10:FF:000007">
    <property type="entry name" value="Transcription factor, MADS-box"/>
    <property type="match status" value="1"/>
</dbReference>
<dbReference type="GO" id="GO:0000977">
    <property type="term" value="F:RNA polymerase II transcription regulatory region sequence-specific DNA binding"/>
    <property type="evidence" value="ECO:0007669"/>
    <property type="project" value="InterPro"/>
</dbReference>
<feature type="domain" description="K-box" evidence="8">
    <location>
        <begin position="115"/>
        <end position="211"/>
    </location>
</feature>
<keyword evidence="3" id="KW-0805">Transcription regulation</keyword>
<dbReference type="InterPro" id="IPR050142">
    <property type="entry name" value="MADS-box/MEF2_TF"/>
</dbReference>
<dbReference type="InterPro" id="IPR002487">
    <property type="entry name" value="TF_Kbox"/>
</dbReference>
<keyword evidence="4" id="KW-0238">DNA-binding</keyword>
<dbReference type="PANTHER" id="PTHR48019">
    <property type="entry name" value="SERUM RESPONSE FACTOR HOMOLOG"/>
    <property type="match status" value="1"/>
</dbReference>
<dbReference type="AlphaFoldDB" id="B7FIE7"/>
<dbReference type="EMBL" id="BT051864">
    <property type="protein sequence ID" value="ACJ84526.1"/>
    <property type="molecule type" value="mRNA"/>
</dbReference>
<dbReference type="Gene3D" id="3.40.1810.10">
    <property type="entry name" value="Transcription factor, MADS-box"/>
    <property type="match status" value="1"/>
</dbReference>
<evidence type="ECO:0000256" key="5">
    <source>
        <dbReference type="ARBA" id="ARBA00023163"/>
    </source>
</evidence>
<evidence type="ECO:0000256" key="2">
    <source>
        <dbReference type="ARBA" id="ARBA00022782"/>
    </source>
</evidence>
<evidence type="ECO:0000256" key="1">
    <source>
        <dbReference type="ARBA" id="ARBA00004123"/>
    </source>
</evidence>
<dbReference type="GO" id="GO:0003700">
    <property type="term" value="F:DNA-binding transcription factor activity"/>
    <property type="evidence" value="ECO:0007669"/>
    <property type="project" value="InterPro"/>
</dbReference>
<dbReference type="InterPro" id="IPR036879">
    <property type="entry name" value="TF_MADSbox_sf"/>
</dbReference>
<dbReference type="PROSITE" id="PS00350">
    <property type="entry name" value="MADS_BOX_1"/>
    <property type="match status" value="1"/>
</dbReference>
<dbReference type="SMART" id="SM00432">
    <property type="entry name" value="MADS"/>
    <property type="match status" value="1"/>
</dbReference>
<feature type="domain" description="MADS-box" evidence="7">
    <location>
        <begin position="27"/>
        <end position="87"/>
    </location>
</feature>
<dbReference type="Pfam" id="PF01486">
    <property type="entry name" value="K-box"/>
    <property type="match status" value="1"/>
</dbReference>
<keyword evidence="2" id="KW-0221">Differentiation</keyword>
<dbReference type="EMBL" id="BT149477">
    <property type="protein sequence ID" value="AFK49271.1"/>
    <property type="molecule type" value="mRNA"/>
</dbReference>
<evidence type="ECO:0000259" key="7">
    <source>
        <dbReference type="PROSITE" id="PS50066"/>
    </source>
</evidence>
<dbReference type="PRINTS" id="PR00404">
    <property type="entry name" value="MADSDOMAIN"/>
</dbReference>
<dbReference type="GO" id="GO:0005634">
    <property type="term" value="C:nucleus"/>
    <property type="evidence" value="ECO:0007669"/>
    <property type="project" value="UniProtKB-SubCell"/>
</dbReference>
<evidence type="ECO:0000256" key="6">
    <source>
        <dbReference type="ARBA" id="ARBA00023242"/>
    </source>
</evidence>
<dbReference type="InterPro" id="IPR002100">
    <property type="entry name" value="TF_MADSbox"/>
</dbReference>
<proteinExistence type="evidence at transcript level"/>
<evidence type="ECO:0000313" key="9">
    <source>
        <dbReference type="EMBL" id="ACJ84526.1"/>
    </source>
</evidence>
<dbReference type="PROSITE" id="PS50066">
    <property type="entry name" value="MADS_BOX_2"/>
    <property type="match status" value="1"/>
</dbReference>
<keyword evidence="6" id="KW-0539">Nucleus</keyword>
<evidence type="ECO:0000313" key="10">
    <source>
        <dbReference type="EMBL" id="AFK49271.1"/>
    </source>
</evidence>
<sequence length="239" mass="27860">MNWQQRCLPINPSQQELFRLLLEGNIMTRKKIQIKKIDNISSRQVTFSKRRKGLFKKAQELSTLCDADIALMVFSATSKLFEYASSSMQQVIERRNGYSANHRLLDYPSTDDQLQVESDSNRDTLRKKLEDKSRELRQLNGEDLQELTVQELQKLEVLLKRSLSSVSKIKDEMFMRDIDTLKRKEVELMEENRRLKHVVPDLINVRWQQSLETVISGSSFSLEDDGSDTSLKLGLPFFK</sequence>
<dbReference type="PROSITE" id="PS51297">
    <property type="entry name" value="K_BOX"/>
    <property type="match status" value="1"/>
</dbReference>
<evidence type="ECO:0000259" key="8">
    <source>
        <dbReference type="PROSITE" id="PS51297"/>
    </source>
</evidence>
<accession>B7FIE7</accession>
<dbReference type="CDD" id="cd00265">
    <property type="entry name" value="MADS_MEF2_like"/>
    <property type="match status" value="1"/>
</dbReference>
<dbReference type="InterPro" id="IPR033896">
    <property type="entry name" value="MEF2-like_N"/>
</dbReference>